<keyword evidence="3" id="KW-1185">Reference proteome</keyword>
<dbReference type="Pfam" id="PF03475">
    <property type="entry name" value="YiiM_3-alpha"/>
    <property type="match status" value="1"/>
</dbReference>
<dbReference type="Gene3D" id="2.40.33.20">
    <property type="entry name" value="PK beta-barrel domain-like"/>
    <property type="match status" value="1"/>
</dbReference>
<dbReference type="GO" id="GO:0003824">
    <property type="term" value="F:catalytic activity"/>
    <property type="evidence" value="ECO:0007669"/>
    <property type="project" value="InterPro"/>
</dbReference>
<dbReference type="GO" id="GO:0030170">
    <property type="term" value="F:pyridoxal phosphate binding"/>
    <property type="evidence" value="ECO:0007669"/>
    <property type="project" value="InterPro"/>
</dbReference>
<dbReference type="AlphaFoldDB" id="A0A942UIE6"/>
<dbReference type="InterPro" id="IPR005163">
    <property type="entry name" value="Tri_helical_YiiM-like"/>
</dbReference>
<dbReference type="EMBL" id="JAGYPN010000001">
    <property type="protein sequence ID" value="MBS4222051.1"/>
    <property type="molecule type" value="Genomic_DNA"/>
</dbReference>
<evidence type="ECO:0000313" key="3">
    <source>
        <dbReference type="Proteomes" id="UP000676456"/>
    </source>
</evidence>
<dbReference type="RefSeq" id="WP_213097023.1">
    <property type="nucleotide sequence ID" value="NZ_JAGYPN010000001.1"/>
</dbReference>
<comment type="caution">
    <text evidence="2">The sequence shown here is derived from an EMBL/GenBank/DDBJ whole genome shotgun (WGS) entry which is preliminary data.</text>
</comment>
<dbReference type="Pfam" id="PF03473">
    <property type="entry name" value="MOSC"/>
    <property type="match status" value="1"/>
</dbReference>
<reference evidence="2 3" key="1">
    <citation type="submission" date="2021-05" db="EMBL/GenBank/DDBJ databases">
        <title>Novel Bacillus species.</title>
        <authorList>
            <person name="Liu G."/>
        </authorList>
    </citation>
    <scope>NUCLEOTIDE SEQUENCE [LARGE SCALE GENOMIC DNA]</scope>
    <source>
        <strain evidence="2 3">FJAT-49682</strain>
    </source>
</reference>
<dbReference type="PANTHER" id="PTHR30212">
    <property type="entry name" value="PROTEIN YIIM"/>
    <property type="match status" value="1"/>
</dbReference>
<dbReference type="SUPFAM" id="SSF50800">
    <property type="entry name" value="PK beta-barrel domain-like"/>
    <property type="match status" value="1"/>
</dbReference>
<sequence>MIIKAINVGRPQLISNQYGQTFKSGIRKKSVQSVLLHKQGFDNDGVADLKNHGGEDRAVCFYPFEHYSWWDATFGKQLTIPAFGENATVTNMLESEVCVGDIYKMGDVLVQITQGRIPCSTIDRFNQANGMFNEVIRTGKTGFFAKVLEGGVVEAGTMLELQSRPHPDITIAEIHRLFFHARNEYSNITNVLLIPELAEAMKEKFQKLLPKEYS</sequence>
<evidence type="ECO:0000313" key="2">
    <source>
        <dbReference type="EMBL" id="MBS4222051.1"/>
    </source>
</evidence>
<dbReference type="PROSITE" id="PS51340">
    <property type="entry name" value="MOSC"/>
    <property type="match status" value="1"/>
</dbReference>
<protein>
    <submittedName>
        <fullName evidence="2">MOSC domain-containing protein</fullName>
    </submittedName>
</protein>
<name>A0A942UIE6_9BACI</name>
<accession>A0A942UIE6</accession>
<gene>
    <name evidence="2" type="ORF">KHA91_04690</name>
</gene>
<dbReference type="Proteomes" id="UP000676456">
    <property type="component" value="Unassembled WGS sequence"/>
</dbReference>
<dbReference type="GO" id="GO:0030151">
    <property type="term" value="F:molybdenum ion binding"/>
    <property type="evidence" value="ECO:0007669"/>
    <property type="project" value="InterPro"/>
</dbReference>
<dbReference type="InterPro" id="IPR005302">
    <property type="entry name" value="MoCF_Sase_C"/>
</dbReference>
<proteinExistence type="predicted"/>
<organism evidence="2 3">
    <name type="scientific">Lederbergia citrea</name>
    <dbReference type="NCBI Taxonomy" id="2833581"/>
    <lineage>
        <taxon>Bacteria</taxon>
        <taxon>Bacillati</taxon>
        <taxon>Bacillota</taxon>
        <taxon>Bacilli</taxon>
        <taxon>Bacillales</taxon>
        <taxon>Bacillaceae</taxon>
        <taxon>Lederbergia</taxon>
    </lineage>
</organism>
<dbReference type="PANTHER" id="PTHR30212:SF2">
    <property type="entry name" value="PROTEIN YIIM"/>
    <property type="match status" value="1"/>
</dbReference>
<feature type="domain" description="MOSC" evidence="1">
    <location>
        <begin position="28"/>
        <end position="162"/>
    </location>
</feature>
<evidence type="ECO:0000259" key="1">
    <source>
        <dbReference type="PROSITE" id="PS51340"/>
    </source>
</evidence>
<dbReference type="InterPro" id="IPR011037">
    <property type="entry name" value="Pyrv_Knase-like_insert_dom_sf"/>
</dbReference>
<dbReference type="InterPro" id="IPR052353">
    <property type="entry name" value="Benzoxazolinone_Detox_Enz"/>
</dbReference>